<comment type="subcellular location">
    <subcellularLocation>
        <location evidence="1">Membrane</location>
        <topology evidence="1">Multi-pass membrane protein</topology>
    </subcellularLocation>
</comment>
<dbReference type="Proteomes" id="UP000789831">
    <property type="component" value="Unassembled WGS sequence"/>
</dbReference>
<comment type="caution">
    <text evidence="8">The sequence shown here is derived from an EMBL/GenBank/DDBJ whole genome shotgun (WGS) entry which is preliminary data.</text>
</comment>
<evidence type="ECO:0000313" key="8">
    <source>
        <dbReference type="EMBL" id="CAG8435371.1"/>
    </source>
</evidence>
<evidence type="ECO:0000256" key="4">
    <source>
        <dbReference type="ARBA" id="ARBA00023136"/>
    </source>
</evidence>
<dbReference type="AlphaFoldDB" id="A0A9N8V3K2"/>
<sequence length="601" mass="67546">MSTSVKTELIYEEQPYSEVENDVDEKRLVALYQIDTINFSWFHIRTCIVAGIGFFTDAYDLFVINLVSTMLGVTYFSNGTNHSVPSTIDLGLKVSAAVGTLFGQLIFGVLADRYGRKQACPLSGTSYTISVHGSITIWRFFLGIGIGGDYPMSAVITSEFATTARRGAMMAAVFAMQGFGILSAGVFSVLILSIYKTSIQDDKQNVDYVWRIVTIIGIIPAFIGLYFRLTIPESPRYTMDIEGNIGRAANDIQFVTRKSSIVEEYQDDPRLFAKPPPHNWENFKAYFGQWKNAKVLIGTSVSWFVLDIAFYGIGLNNGIILNAIGFATSDDPFKILWNVAVGNIIITMLGTVPGYWFTVFLIDTLGRKFIQLMGFAILTVIFIVLGFGYNVLKEQSPTFFIILFSAAQFFQNFGPNSTTFIVPGEVFPTRYRSTGHGIAAASGKFGAIIGQVGFLKLKDRGGPNKWVDRLILIFAAFMFTGFLFTFLIPETKGKTLEELSNEEQKNFLKGKKRKDESEEEHNEVIMMYKPRQMKKHYEHDDDDYENENNRNHHKTAIVEKSPVSTNTTETHVTEEQRTSNLKSRNYNNKPPISTKLHILTD</sequence>
<feature type="transmembrane region" description="Helical" evidence="6">
    <location>
        <begin position="90"/>
        <end position="111"/>
    </location>
</feature>
<dbReference type="PANTHER" id="PTHR24064">
    <property type="entry name" value="SOLUTE CARRIER FAMILY 22 MEMBER"/>
    <property type="match status" value="1"/>
</dbReference>
<reference evidence="8" key="1">
    <citation type="submission" date="2021-06" db="EMBL/GenBank/DDBJ databases">
        <authorList>
            <person name="Kallberg Y."/>
            <person name="Tangrot J."/>
            <person name="Rosling A."/>
        </authorList>
    </citation>
    <scope>NUCLEOTIDE SEQUENCE</scope>
    <source>
        <strain evidence="8">MT106</strain>
    </source>
</reference>
<dbReference type="InterPro" id="IPR005828">
    <property type="entry name" value="MFS_sugar_transport-like"/>
</dbReference>
<keyword evidence="3 6" id="KW-1133">Transmembrane helix</keyword>
<dbReference type="Pfam" id="PF00083">
    <property type="entry name" value="Sugar_tr"/>
    <property type="match status" value="1"/>
</dbReference>
<evidence type="ECO:0000256" key="2">
    <source>
        <dbReference type="ARBA" id="ARBA00022692"/>
    </source>
</evidence>
<feature type="transmembrane region" description="Helical" evidence="6">
    <location>
        <begin position="470"/>
        <end position="488"/>
    </location>
</feature>
<feature type="region of interest" description="Disordered" evidence="5">
    <location>
        <begin position="531"/>
        <end position="601"/>
    </location>
</feature>
<evidence type="ECO:0000256" key="5">
    <source>
        <dbReference type="SAM" id="MobiDB-lite"/>
    </source>
</evidence>
<dbReference type="SUPFAM" id="SSF103473">
    <property type="entry name" value="MFS general substrate transporter"/>
    <property type="match status" value="1"/>
</dbReference>
<protein>
    <submittedName>
        <fullName evidence="8">7404_t:CDS:1</fullName>
    </submittedName>
</protein>
<organism evidence="8 9">
    <name type="scientific">Ambispora gerdemannii</name>
    <dbReference type="NCBI Taxonomy" id="144530"/>
    <lineage>
        <taxon>Eukaryota</taxon>
        <taxon>Fungi</taxon>
        <taxon>Fungi incertae sedis</taxon>
        <taxon>Mucoromycota</taxon>
        <taxon>Glomeromycotina</taxon>
        <taxon>Glomeromycetes</taxon>
        <taxon>Archaeosporales</taxon>
        <taxon>Ambisporaceae</taxon>
        <taxon>Ambispora</taxon>
    </lineage>
</organism>
<dbReference type="GO" id="GO:0016020">
    <property type="term" value="C:membrane"/>
    <property type="evidence" value="ECO:0007669"/>
    <property type="project" value="UniProtKB-SubCell"/>
</dbReference>
<evidence type="ECO:0000256" key="6">
    <source>
        <dbReference type="SAM" id="Phobius"/>
    </source>
</evidence>
<feature type="compositionally biased region" description="Polar residues" evidence="5">
    <location>
        <begin position="578"/>
        <end position="591"/>
    </location>
</feature>
<dbReference type="CDD" id="cd17364">
    <property type="entry name" value="MFS_PhT"/>
    <property type="match status" value="1"/>
</dbReference>
<feature type="transmembrane region" description="Helical" evidence="6">
    <location>
        <begin position="208"/>
        <end position="229"/>
    </location>
</feature>
<proteinExistence type="predicted"/>
<accession>A0A9N8V3K2</accession>
<feature type="transmembrane region" description="Helical" evidence="6">
    <location>
        <begin position="369"/>
        <end position="389"/>
    </location>
</feature>
<feature type="transmembrane region" description="Helical" evidence="6">
    <location>
        <begin position="295"/>
        <end position="315"/>
    </location>
</feature>
<evidence type="ECO:0000256" key="1">
    <source>
        <dbReference type="ARBA" id="ARBA00004141"/>
    </source>
</evidence>
<name>A0A9N8V3K2_9GLOM</name>
<dbReference type="PROSITE" id="PS00217">
    <property type="entry name" value="SUGAR_TRANSPORT_2"/>
    <property type="match status" value="1"/>
</dbReference>
<dbReference type="GO" id="GO:0022857">
    <property type="term" value="F:transmembrane transporter activity"/>
    <property type="evidence" value="ECO:0007669"/>
    <property type="project" value="InterPro"/>
</dbReference>
<dbReference type="Gene3D" id="1.20.1250.20">
    <property type="entry name" value="MFS general substrate transporter like domains"/>
    <property type="match status" value="2"/>
</dbReference>
<feature type="transmembrane region" description="Helical" evidence="6">
    <location>
        <begin position="171"/>
        <end position="196"/>
    </location>
</feature>
<feature type="transmembrane region" description="Helical" evidence="6">
    <location>
        <begin position="335"/>
        <end position="357"/>
    </location>
</feature>
<dbReference type="InterPro" id="IPR020846">
    <property type="entry name" value="MFS_dom"/>
</dbReference>
<dbReference type="EMBL" id="CAJVPL010000025">
    <property type="protein sequence ID" value="CAG8435371.1"/>
    <property type="molecule type" value="Genomic_DNA"/>
</dbReference>
<evidence type="ECO:0000259" key="7">
    <source>
        <dbReference type="PROSITE" id="PS50850"/>
    </source>
</evidence>
<evidence type="ECO:0000256" key="3">
    <source>
        <dbReference type="ARBA" id="ARBA00022989"/>
    </source>
</evidence>
<dbReference type="InterPro" id="IPR005829">
    <property type="entry name" value="Sugar_transporter_CS"/>
</dbReference>
<dbReference type="OrthoDB" id="2261376at2759"/>
<feature type="domain" description="Major facilitator superfamily (MFS) profile" evidence="7">
    <location>
        <begin position="46"/>
        <end position="493"/>
    </location>
</feature>
<keyword evidence="9" id="KW-1185">Reference proteome</keyword>
<dbReference type="PROSITE" id="PS50850">
    <property type="entry name" value="MFS"/>
    <property type="match status" value="1"/>
</dbReference>
<evidence type="ECO:0000313" key="9">
    <source>
        <dbReference type="Proteomes" id="UP000789831"/>
    </source>
</evidence>
<feature type="transmembrane region" description="Helical" evidence="6">
    <location>
        <begin position="61"/>
        <end position="78"/>
    </location>
</feature>
<keyword evidence="4 6" id="KW-0472">Membrane</keyword>
<gene>
    <name evidence="8" type="ORF">AGERDE_LOCUS527</name>
</gene>
<keyword evidence="2 6" id="KW-0812">Transmembrane</keyword>
<dbReference type="InterPro" id="IPR036259">
    <property type="entry name" value="MFS_trans_sf"/>
</dbReference>
<feature type="transmembrane region" description="Helical" evidence="6">
    <location>
        <begin position="131"/>
        <end position="150"/>
    </location>
</feature>